<dbReference type="EMBL" id="CM027689">
    <property type="protein sequence ID" value="KAG0513871.1"/>
    <property type="molecule type" value="Genomic_DNA"/>
</dbReference>
<protein>
    <submittedName>
        <fullName evidence="1">Uncharacterized protein</fullName>
    </submittedName>
</protein>
<reference evidence="1" key="2">
    <citation type="submission" date="2020-10" db="EMBL/GenBank/DDBJ databases">
        <authorList>
            <person name="Cooper E.A."/>
            <person name="Brenton Z.W."/>
            <person name="Flinn B.S."/>
            <person name="Jenkins J."/>
            <person name="Shu S."/>
            <person name="Flowers D."/>
            <person name="Luo F."/>
            <person name="Wang Y."/>
            <person name="Xia P."/>
            <person name="Barry K."/>
            <person name="Daum C."/>
            <person name="Lipzen A."/>
            <person name="Yoshinaga Y."/>
            <person name="Schmutz J."/>
            <person name="Saski C."/>
            <person name="Vermerris W."/>
            <person name="Kresovich S."/>
        </authorList>
    </citation>
    <scope>NUCLEOTIDE SEQUENCE</scope>
</reference>
<name>A0A921Q1M3_SORBI</name>
<dbReference type="Proteomes" id="UP000807115">
    <property type="component" value="Chromosome 10"/>
</dbReference>
<proteinExistence type="predicted"/>
<dbReference type="AlphaFoldDB" id="A0A921Q1M3"/>
<accession>A0A921Q1M3</accession>
<gene>
    <name evidence="1" type="ORF">BDA96_10G140700</name>
</gene>
<organism evidence="1 2">
    <name type="scientific">Sorghum bicolor</name>
    <name type="common">Sorghum</name>
    <name type="synonym">Sorghum vulgare</name>
    <dbReference type="NCBI Taxonomy" id="4558"/>
    <lineage>
        <taxon>Eukaryota</taxon>
        <taxon>Viridiplantae</taxon>
        <taxon>Streptophyta</taxon>
        <taxon>Embryophyta</taxon>
        <taxon>Tracheophyta</taxon>
        <taxon>Spermatophyta</taxon>
        <taxon>Magnoliopsida</taxon>
        <taxon>Liliopsida</taxon>
        <taxon>Poales</taxon>
        <taxon>Poaceae</taxon>
        <taxon>PACMAD clade</taxon>
        <taxon>Panicoideae</taxon>
        <taxon>Andropogonodae</taxon>
        <taxon>Andropogoneae</taxon>
        <taxon>Sorghinae</taxon>
        <taxon>Sorghum</taxon>
    </lineage>
</organism>
<reference evidence="1" key="1">
    <citation type="journal article" date="2019" name="BMC Genomics">
        <title>A new reference genome for Sorghum bicolor reveals high levels of sequence similarity between sweet and grain genotypes: implications for the genetics of sugar metabolism.</title>
        <authorList>
            <person name="Cooper E.A."/>
            <person name="Brenton Z.W."/>
            <person name="Flinn B.S."/>
            <person name="Jenkins J."/>
            <person name="Shu S."/>
            <person name="Flowers D."/>
            <person name="Luo F."/>
            <person name="Wang Y."/>
            <person name="Xia P."/>
            <person name="Barry K."/>
            <person name="Daum C."/>
            <person name="Lipzen A."/>
            <person name="Yoshinaga Y."/>
            <person name="Schmutz J."/>
            <person name="Saski C."/>
            <person name="Vermerris W."/>
            <person name="Kresovich S."/>
        </authorList>
    </citation>
    <scope>NUCLEOTIDE SEQUENCE</scope>
</reference>
<comment type="caution">
    <text evidence="1">The sequence shown here is derived from an EMBL/GenBank/DDBJ whole genome shotgun (WGS) entry which is preliminary data.</text>
</comment>
<evidence type="ECO:0000313" key="1">
    <source>
        <dbReference type="EMBL" id="KAG0513873.1"/>
    </source>
</evidence>
<sequence length="120" mass="13014">MGTPATRDPNGRHPKPRRVRAGLPVVAGAVAPDTASSRRAVLSPVLHETLGVCSSSLYPLPFHTDSPYPSALGGPSQYHGFLLWLHAEYCWDEDYGGFGQIQCPYGWNHCLLARSRAAAQ</sequence>
<evidence type="ECO:0000313" key="2">
    <source>
        <dbReference type="Proteomes" id="UP000807115"/>
    </source>
</evidence>
<dbReference type="EMBL" id="CM027689">
    <property type="protein sequence ID" value="KAG0513873.1"/>
    <property type="molecule type" value="Genomic_DNA"/>
</dbReference>